<gene>
    <name evidence="5" type="ORF">CURHAP_LOCUS18408</name>
    <name evidence="6" type="ORF">ORAREDHAP_LOCUS17868</name>
</gene>
<dbReference type="EMBL" id="CAEKDK010000003">
    <property type="protein sequence ID" value="CAB4271936.1"/>
    <property type="molecule type" value="Genomic_DNA"/>
</dbReference>
<dbReference type="EMBL" id="CAEKKB010000003">
    <property type="protein sequence ID" value="CAB4302240.1"/>
    <property type="molecule type" value="Genomic_DNA"/>
</dbReference>
<evidence type="ECO:0000313" key="6">
    <source>
        <dbReference type="EMBL" id="CAB4302240.1"/>
    </source>
</evidence>
<dbReference type="Pfam" id="PF09273">
    <property type="entry name" value="Rubis-subs-bind"/>
    <property type="match status" value="1"/>
</dbReference>
<dbReference type="FunFam" id="3.90.1410.10:FF:000012">
    <property type="entry name" value="Protein SET DOMAIN GROUP 40"/>
    <property type="match status" value="1"/>
</dbReference>
<dbReference type="InterPro" id="IPR046341">
    <property type="entry name" value="SET_dom_sf"/>
</dbReference>
<sequence length="503" mass="56756">MEQGQGDLERLLKWAAEIGISDSTCCGDSCLGHSLAVSYFPSAGGRGLGAARDLREGELLLKVPKSVLMTKEILLLKDEKLSLSVNDYAHHSLSPTQILAVCLLYEMGKGKISWWHPYLMNLPRSYDILATFGEFEKQALQVDDAIWAAEKATLKAEYEWKEANALMKQLKLKPQLLTFKAWLWATATISSRTLHIPWDAAGCLCPVGDLFNYSAPGEEPSRCESMEHTMHDLVNEDTSGMADMEQLVSDSRRLTDGGFEKDVDAYCFYAKKSYKEGEQVLLSYGTYTNLELLEHYGFLLNENPNDKVFIPLEPEIYSSCSWPKESLFIHQNGKPSFALLSTLRLWATPQNQRRSVGHLVYSGLQLSIQNEMFILRWISKKCTTILKNLPTSFEDDSLLLSAIDKIQNLDAPLELNNVSSTCRDEICAFKANILQKGERSSMESKERWRLAVEWRLSYKKILVDCISYCDEIFEKPAATTGVGSSIFVSVWPTYMVYVSTDSL</sequence>
<reference evidence="8" key="1">
    <citation type="journal article" date="2020" name="Genome Biol.">
        <title>Gamete binning: chromosome-level and haplotype-resolved genome assembly enabled by high-throughput single-cell sequencing of gamete genomes.</title>
        <authorList>
            <person name="Campoy J.A."/>
            <person name="Sun H."/>
            <person name="Goel M."/>
            <person name="Jiao W.-B."/>
            <person name="Folz-Donahue K."/>
            <person name="Wang N."/>
            <person name="Rubio M."/>
            <person name="Liu C."/>
            <person name="Kukat C."/>
            <person name="Ruiz D."/>
            <person name="Huettel B."/>
            <person name="Schneeberger K."/>
        </authorList>
    </citation>
    <scope>NUCLEOTIDE SEQUENCE [LARGE SCALE GENOMIC DNA]</scope>
    <source>
        <strain evidence="8">cv. Rojo Pasion</strain>
    </source>
</reference>
<evidence type="ECO:0000256" key="2">
    <source>
        <dbReference type="ARBA" id="ARBA00022679"/>
    </source>
</evidence>
<dbReference type="InterPro" id="IPR036464">
    <property type="entry name" value="Rubisco_LSMT_subst-bd_sf"/>
</dbReference>
<dbReference type="SUPFAM" id="SSF82199">
    <property type="entry name" value="SET domain"/>
    <property type="match status" value="1"/>
</dbReference>
<dbReference type="Gene3D" id="3.90.1420.10">
    <property type="entry name" value="Rubisco LSMT, substrate-binding domain"/>
    <property type="match status" value="1"/>
</dbReference>
<dbReference type="InterPro" id="IPR015353">
    <property type="entry name" value="Rubisco_LSMT_subst-bd"/>
</dbReference>
<keyword evidence="3" id="KW-0949">S-adenosyl-L-methionine</keyword>
<dbReference type="PANTHER" id="PTHR13271:SF91">
    <property type="entry name" value="PROTEIN SET DOMAIN GROUP 40"/>
    <property type="match status" value="1"/>
</dbReference>
<dbReference type="PROSITE" id="PS50280">
    <property type="entry name" value="SET"/>
    <property type="match status" value="1"/>
</dbReference>
<organism evidence="5 7">
    <name type="scientific">Prunus armeniaca</name>
    <name type="common">Apricot</name>
    <name type="synonym">Armeniaca vulgaris</name>
    <dbReference type="NCBI Taxonomy" id="36596"/>
    <lineage>
        <taxon>Eukaryota</taxon>
        <taxon>Viridiplantae</taxon>
        <taxon>Streptophyta</taxon>
        <taxon>Embryophyta</taxon>
        <taxon>Tracheophyta</taxon>
        <taxon>Spermatophyta</taxon>
        <taxon>Magnoliopsida</taxon>
        <taxon>eudicotyledons</taxon>
        <taxon>Gunneridae</taxon>
        <taxon>Pentapetalae</taxon>
        <taxon>rosids</taxon>
        <taxon>fabids</taxon>
        <taxon>Rosales</taxon>
        <taxon>Rosaceae</taxon>
        <taxon>Amygdaloideae</taxon>
        <taxon>Amygdaleae</taxon>
        <taxon>Prunus</taxon>
    </lineage>
</organism>
<reference evidence="5 7" key="2">
    <citation type="submission" date="2020-05" db="EMBL/GenBank/DDBJ databases">
        <authorList>
            <person name="Campoy J."/>
            <person name="Schneeberger K."/>
            <person name="Spophaly S."/>
        </authorList>
    </citation>
    <scope>NUCLEOTIDE SEQUENCE [LARGE SCALE GENOMIC DNA]</scope>
    <source>
        <strain evidence="5">PruArmRojPasFocal</strain>
    </source>
</reference>
<proteinExistence type="predicted"/>
<dbReference type="InterPro" id="IPR050600">
    <property type="entry name" value="SETD3_SETD6_MTase"/>
</dbReference>
<dbReference type="InterPro" id="IPR001214">
    <property type="entry name" value="SET_dom"/>
</dbReference>
<protein>
    <recommendedName>
        <fullName evidence="4">SET domain-containing protein</fullName>
    </recommendedName>
</protein>
<keyword evidence="2" id="KW-0808">Transferase</keyword>
<dbReference type="GO" id="GO:0016279">
    <property type="term" value="F:protein-lysine N-methyltransferase activity"/>
    <property type="evidence" value="ECO:0007669"/>
    <property type="project" value="TreeGrafter"/>
</dbReference>
<dbReference type="OrthoDB" id="441812at2759"/>
<evidence type="ECO:0000313" key="7">
    <source>
        <dbReference type="Proteomes" id="UP000507222"/>
    </source>
</evidence>
<dbReference type="Gene3D" id="3.90.1410.10">
    <property type="entry name" value="set domain protein methyltransferase, domain 1"/>
    <property type="match status" value="1"/>
</dbReference>
<dbReference type="Proteomes" id="UP000507245">
    <property type="component" value="Unassembled WGS sequence"/>
</dbReference>
<keyword evidence="8" id="KW-1185">Reference proteome</keyword>
<evidence type="ECO:0000313" key="8">
    <source>
        <dbReference type="Proteomes" id="UP000507245"/>
    </source>
</evidence>
<evidence type="ECO:0000256" key="3">
    <source>
        <dbReference type="ARBA" id="ARBA00022691"/>
    </source>
</evidence>
<dbReference type="PANTHER" id="PTHR13271">
    <property type="entry name" value="UNCHARACTERIZED PUTATIVE METHYLTRANSFERASE"/>
    <property type="match status" value="1"/>
</dbReference>
<evidence type="ECO:0000259" key="4">
    <source>
        <dbReference type="PROSITE" id="PS50280"/>
    </source>
</evidence>
<dbReference type="GO" id="GO:0032259">
    <property type="term" value="P:methylation"/>
    <property type="evidence" value="ECO:0007669"/>
    <property type="project" value="UniProtKB-KW"/>
</dbReference>
<evidence type="ECO:0000256" key="1">
    <source>
        <dbReference type="ARBA" id="ARBA00022603"/>
    </source>
</evidence>
<dbReference type="SUPFAM" id="SSF81822">
    <property type="entry name" value="RuBisCo LSMT C-terminal, substrate-binding domain"/>
    <property type="match status" value="1"/>
</dbReference>
<accession>A0A6J5U6C8</accession>
<feature type="domain" description="SET" evidence="4">
    <location>
        <begin position="33"/>
        <end position="285"/>
    </location>
</feature>
<dbReference type="Proteomes" id="UP000507222">
    <property type="component" value="Unassembled WGS sequence"/>
</dbReference>
<dbReference type="AlphaFoldDB" id="A0A6J5U6C8"/>
<name>A0A6J5U6C8_PRUAR</name>
<keyword evidence="1" id="KW-0489">Methyltransferase</keyword>
<evidence type="ECO:0000313" key="5">
    <source>
        <dbReference type="EMBL" id="CAB4271936.1"/>
    </source>
</evidence>
<dbReference type="CDD" id="cd10527">
    <property type="entry name" value="SET_LSMT"/>
    <property type="match status" value="1"/>
</dbReference>